<dbReference type="EMBL" id="RJTM01000148">
    <property type="protein sequence ID" value="RNL77964.1"/>
    <property type="molecule type" value="Genomic_DNA"/>
</dbReference>
<dbReference type="Gene3D" id="2.170.130.10">
    <property type="entry name" value="TonB-dependent receptor, plug domain"/>
    <property type="match status" value="1"/>
</dbReference>
<dbReference type="SUPFAM" id="SSF49464">
    <property type="entry name" value="Carboxypeptidase regulatory domain-like"/>
    <property type="match status" value="1"/>
</dbReference>
<keyword evidence="6 7" id="KW-0998">Cell outer membrane</keyword>
<evidence type="ECO:0000313" key="10">
    <source>
        <dbReference type="EMBL" id="RNL77964.1"/>
    </source>
</evidence>
<dbReference type="InterPro" id="IPR012910">
    <property type="entry name" value="Plug_dom"/>
</dbReference>
<keyword evidence="3 7" id="KW-1134">Transmembrane beta strand</keyword>
<dbReference type="NCBIfam" id="TIGR04057">
    <property type="entry name" value="SusC_RagA_signa"/>
    <property type="match status" value="1"/>
</dbReference>
<reference evidence="10 11" key="1">
    <citation type="submission" date="2018-10" db="EMBL/GenBank/DDBJ databases">
        <title>Sinomicrobium pectinilyticum sp. nov., a pectinase-producing bacterium isolated from alkaline and saline soil, and emended description of the genus Sinomicrobium.</title>
        <authorList>
            <person name="Cheng B."/>
            <person name="Li C."/>
            <person name="Lai Q."/>
            <person name="Du M."/>
            <person name="Shao Z."/>
            <person name="Xu P."/>
            <person name="Yang C."/>
        </authorList>
    </citation>
    <scope>NUCLEOTIDE SEQUENCE [LARGE SCALE GENOMIC DNA]</scope>
    <source>
        <strain evidence="10 11">5DNS001</strain>
    </source>
</reference>
<dbReference type="InterPro" id="IPR039426">
    <property type="entry name" value="TonB-dep_rcpt-like"/>
</dbReference>
<evidence type="ECO:0000256" key="1">
    <source>
        <dbReference type="ARBA" id="ARBA00004571"/>
    </source>
</evidence>
<dbReference type="Gene3D" id="2.60.40.1120">
    <property type="entry name" value="Carboxypeptidase-like, regulatory domain"/>
    <property type="match status" value="1"/>
</dbReference>
<evidence type="ECO:0000313" key="11">
    <source>
        <dbReference type="Proteomes" id="UP000267469"/>
    </source>
</evidence>
<dbReference type="Pfam" id="PF13715">
    <property type="entry name" value="CarbopepD_reg_2"/>
    <property type="match status" value="1"/>
</dbReference>
<dbReference type="OrthoDB" id="9768177at2"/>
<dbReference type="AlphaFoldDB" id="A0A3N0DQQ0"/>
<evidence type="ECO:0000256" key="5">
    <source>
        <dbReference type="ARBA" id="ARBA00023136"/>
    </source>
</evidence>
<evidence type="ECO:0000256" key="7">
    <source>
        <dbReference type="PROSITE-ProRule" id="PRU01360"/>
    </source>
</evidence>
<name>A0A3N0DQQ0_SINP1</name>
<comment type="caution">
    <text evidence="10">The sequence shown here is derived from an EMBL/GenBank/DDBJ whole genome shotgun (WGS) entry which is preliminary data.</text>
</comment>
<dbReference type="InterPro" id="IPR023996">
    <property type="entry name" value="TonB-dep_OMP_SusC/RagA"/>
</dbReference>
<evidence type="ECO:0000256" key="8">
    <source>
        <dbReference type="SAM" id="Phobius"/>
    </source>
</evidence>
<keyword evidence="11" id="KW-1185">Reference proteome</keyword>
<comment type="similarity">
    <text evidence="7">Belongs to the TonB-dependent receptor family.</text>
</comment>
<sequence length="1204" mass="134822">MKIKRKRGRCLDREGLLLMGMKSIIFFYCTLAFGLGPYEGFSQNARVRIDTDVVLSVKEVFRLIESQTDYEFIYRPDLLEETFHTEIAGGEISVGDLLDRVLAPGNFSYEFYNNTIIVREKEAVFGATTILQTVEVRGTVTDGEGNPLPGVTVLVRGSENGVVTDFDGNYRIEVAAGGVLSFTFIGFAPREIIVEAGSSVIDVQLEEQAARLEEVVVTGYQELSVNKSTGATQTITGEELEQKGQANLMQALQGMFPGLSFAADPQNEGQTKYTVRGISTLAGDSSPLIVVDGFPLEADIRSINPYEVETITLLKDAAAASIYGSRAANGVLVITTKKGKKGKVRVNYRNELTITGRPDLAYRLNRIGSADLVDIERSYAEDNNARTYRQYLEDGGRRSQSMVAPRNQVYNTVAMVNEGRMSQAEAEEVFNRLKGIDNTGQWKKHFYRNGFQNQSNLSLNGGGERHTFRSTLNYTANKGNKVGQKDDNLIFDIVNNIDLGKGIDLDIAGNVVINSSESTPFDEFYIKNISPYESLVDEEGNALPVLLPYRNHPTDNNGLWDGKEPEEIRRLIDMGLYDETFYPLKELGMQTINAENLAIRLQLRLNAKLSNDLKGNFNFQYETGSSVERDLRKKDSWIMKSLINNMSPYEYNGDPGTLPIPPGGRRIETRRNRRSYTLRGQLDFNRSFGEHSIAAIAGSEIRHVFGQGTITDRFGYDESSGLFHPIDKKRLSQFPTSDTNHPGGRSDKLDFSDNFEETLNRYFSLYGNYTYSFKNRYILSGSVRLDQSNLFGTDPRYRYKPFWSVGGKWRLSEEGFFNSTVFNNIALRGSYGINGNISNRYGPFNMAEFTIPYTLNSPALKIITPAINDLRWEKTATINAGLDLGLFNNRIGLSLDYYIKRTRDLLAVGIADPTQGFSTLEYNEANIDNKGIEIGVNTVNVRAEKFNWSTRITFNHNKNMVTRIYRDELYVSTPYYAAGVRNFEGMPANSFYIYTYAGLNEEGYPMITTGNGEELVLTPGLNPEVVDRINAGDLHNGGTAVPVYSGSVINNLTYGPFGLSFMFVGSGGHVLLKDSYNGTGGIYQTPAYVHADAAKGWKQPGDEAHTGIPDVQEYYFYQQSILRYSTKNVIPGDFIRLRELIFTYTIPQHALKKTFIKGARFNLRGNNLFLVTRNREGIDPESHGLGVRYFPLQPSYSLGFTLNF</sequence>
<keyword evidence="5 7" id="KW-0472">Membrane</keyword>
<protein>
    <submittedName>
        <fullName evidence="10">SusC/RagA family TonB-linked outer membrane protein</fullName>
    </submittedName>
</protein>
<comment type="subcellular location">
    <subcellularLocation>
        <location evidence="1 7">Cell outer membrane</location>
        <topology evidence="1 7">Multi-pass membrane protein</topology>
    </subcellularLocation>
</comment>
<feature type="transmembrane region" description="Helical" evidence="8">
    <location>
        <begin position="16"/>
        <end position="38"/>
    </location>
</feature>
<gene>
    <name evidence="10" type="ORF">ED312_20220</name>
</gene>
<dbReference type="InterPro" id="IPR008969">
    <property type="entry name" value="CarboxyPept-like_regulatory"/>
</dbReference>
<dbReference type="GO" id="GO:0009279">
    <property type="term" value="C:cell outer membrane"/>
    <property type="evidence" value="ECO:0007669"/>
    <property type="project" value="UniProtKB-SubCell"/>
</dbReference>
<dbReference type="InterPro" id="IPR037066">
    <property type="entry name" value="Plug_dom_sf"/>
</dbReference>
<dbReference type="RefSeq" id="WP_123217841.1">
    <property type="nucleotide sequence ID" value="NZ_RJTM01000148.1"/>
</dbReference>
<evidence type="ECO:0000256" key="2">
    <source>
        <dbReference type="ARBA" id="ARBA00022448"/>
    </source>
</evidence>
<proteinExistence type="inferred from homology"/>
<dbReference type="NCBIfam" id="TIGR04056">
    <property type="entry name" value="OMP_RagA_SusC"/>
    <property type="match status" value="1"/>
</dbReference>
<dbReference type="InterPro" id="IPR036942">
    <property type="entry name" value="Beta-barrel_TonB_sf"/>
</dbReference>
<dbReference type="SUPFAM" id="SSF56935">
    <property type="entry name" value="Porins"/>
    <property type="match status" value="1"/>
</dbReference>
<dbReference type="InterPro" id="IPR023997">
    <property type="entry name" value="TonB-dep_OMP_SusC/RagA_CS"/>
</dbReference>
<evidence type="ECO:0000259" key="9">
    <source>
        <dbReference type="Pfam" id="PF07715"/>
    </source>
</evidence>
<accession>A0A3N0DQQ0</accession>
<evidence type="ECO:0000256" key="3">
    <source>
        <dbReference type="ARBA" id="ARBA00022452"/>
    </source>
</evidence>
<organism evidence="10 11">
    <name type="scientific">Sinomicrobium pectinilyticum</name>
    <dbReference type="NCBI Taxonomy" id="1084421"/>
    <lineage>
        <taxon>Bacteria</taxon>
        <taxon>Pseudomonadati</taxon>
        <taxon>Bacteroidota</taxon>
        <taxon>Flavobacteriia</taxon>
        <taxon>Flavobacteriales</taxon>
        <taxon>Flavobacteriaceae</taxon>
        <taxon>Sinomicrobium</taxon>
    </lineage>
</organism>
<feature type="domain" description="TonB-dependent receptor plug" evidence="9">
    <location>
        <begin position="226"/>
        <end position="331"/>
    </location>
</feature>
<dbReference type="Gene3D" id="2.40.170.20">
    <property type="entry name" value="TonB-dependent receptor, beta-barrel domain"/>
    <property type="match status" value="1"/>
</dbReference>
<evidence type="ECO:0000256" key="6">
    <source>
        <dbReference type="ARBA" id="ARBA00023237"/>
    </source>
</evidence>
<dbReference type="Proteomes" id="UP000267469">
    <property type="component" value="Unassembled WGS sequence"/>
</dbReference>
<keyword evidence="8" id="KW-1133">Transmembrane helix</keyword>
<dbReference type="Pfam" id="PF07715">
    <property type="entry name" value="Plug"/>
    <property type="match status" value="1"/>
</dbReference>
<keyword evidence="4 7" id="KW-0812">Transmembrane</keyword>
<evidence type="ECO:0000256" key="4">
    <source>
        <dbReference type="ARBA" id="ARBA00022692"/>
    </source>
</evidence>
<keyword evidence="2 7" id="KW-0813">Transport</keyword>
<dbReference type="PROSITE" id="PS52016">
    <property type="entry name" value="TONB_DEPENDENT_REC_3"/>
    <property type="match status" value="1"/>
</dbReference>